<dbReference type="EMBL" id="KI546073">
    <property type="protein sequence ID" value="EST46603.1"/>
    <property type="molecule type" value="Genomic_DNA"/>
</dbReference>
<gene>
    <name evidence="2" type="ORF">SS50377_13408</name>
    <name evidence="3" type="ORF">SS50377_27618</name>
</gene>
<sequence length="175" mass="21401">MQKLCTQMYMDPQELVIEQFKEPDDILQLNVSIEKYINYLNRQMLKYQMLTRLQETSDDEQYQSDSLSFRSNKSQQRNKTKWRGNYDNNLGQIYRHHDQKVNAIRNSKLQQLIDLENKQHNKEETQEQLLKILEHEKLQLVQQKKEKTLSKIQEVQEKRKILEQQKLQKYLFKQK</sequence>
<proteinExistence type="predicted"/>
<dbReference type="EMBL" id="AUWU02000007">
    <property type="protein sequence ID" value="KAH0571317.1"/>
    <property type="molecule type" value="Genomic_DNA"/>
</dbReference>
<evidence type="ECO:0000313" key="4">
    <source>
        <dbReference type="Proteomes" id="UP000018208"/>
    </source>
</evidence>
<protein>
    <submittedName>
        <fullName evidence="2">Uncharacterized protein</fullName>
    </submittedName>
</protein>
<evidence type="ECO:0000256" key="1">
    <source>
        <dbReference type="SAM" id="Coils"/>
    </source>
</evidence>
<name>V6LQS7_9EUKA</name>
<dbReference type="Proteomes" id="UP000018208">
    <property type="component" value="Unassembled WGS sequence"/>
</dbReference>
<reference evidence="3" key="2">
    <citation type="submission" date="2020-12" db="EMBL/GenBank/DDBJ databases">
        <title>New Spironucleus salmonicida genome in near-complete chromosomes.</title>
        <authorList>
            <person name="Xu F."/>
            <person name="Kurt Z."/>
            <person name="Jimenez-Gonzalez A."/>
            <person name="Astvaldsson A."/>
            <person name="Andersson J.O."/>
            <person name="Svard S.G."/>
        </authorList>
    </citation>
    <scope>NUCLEOTIDE SEQUENCE</scope>
    <source>
        <strain evidence="3">ATCC 50377</strain>
    </source>
</reference>
<reference evidence="2 3" key="1">
    <citation type="journal article" date="2014" name="PLoS Genet.">
        <title>The Genome of Spironucleus salmonicida Highlights a Fish Pathogen Adapted to Fluctuating Environments.</title>
        <authorList>
            <person name="Xu F."/>
            <person name="Jerlstrom-Hultqvist J."/>
            <person name="Einarsson E."/>
            <person name="Astvaldsson A."/>
            <person name="Svard S.G."/>
            <person name="Andersson J.O."/>
        </authorList>
    </citation>
    <scope>NUCLEOTIDE SEQUENCE</scope>
    <source>
        <strain evidence="3">ATCC 50377</strain>
    </source>
</reference>
<accession>V6LQS7</accession>
<feature type="coiled-coil region" evidence="1">
    <location>
        <begin position="115"/>
        <end position="165"/>
    </location>
</feature>
<organism evidence="2">
    <name type="scientific">Spironucleus salmonicida</name>
    <dbReference type="NCBI Taxonomy" id="348837"/>
    <lineage>
        <taxon>Eukaryota</taxon>
        <taxon>Metamonada</taxon>
        <taxon>Diplomonadida</taxon>
        <taxon>Hexamitidae</taxon>
        <taxon>Hexamitinae</taxon>
        <taxon>Spironucleus</taxon>
    </lineage>
</organism>
<keyword evidence="4" id="KW-1185">Reference proteome</keyword>
<keyword evidence="1" id="KW-0175">Coiled coil</keyword>
<evidence type="ECO:0000313" key="2">
    <source>
        <dbReference type="EMBL" id="EST46603.1"/>
    </source>
</evidence>
<dbReference type="VEuPathDB" id="GiardiaDB:SS50377_27618"/>
<dbReference type="AlphaFoldDB" id="V6LQS7"/>
<evidence type="ECO:0000313" key="3">
    <source>
        <dbReference type="EMBL" id="KAH0571317.1"/>
    </source>
</evidence>